<evidence type="ECO:0000313" key="1">
    <source>
        <dbReference type="EMBL" id="MDC7786718.1"/>
    </source>
</evidence>
<dbReference type="Proteomes" id="UP001165652">
    <property type="component" value="Unassembled WGS sequence"/>
</dbReference>
<accession>A0ABT5JAK5</accession>
<protein>
    <submittedName>
        <fullName evidence="1">Uncharacterized protein</fullName>
    </submittedName>
</protein>
<dbReference type="RefSeq" id="WP_272777566.1">
    <property type="nucleotide sequence ID" value="NZ_JAQQLI010000019.1"/>
</dbReference>
<proteinExistence type="predicted"/>
<sequence length="250" mass="27770">MMAVPWCRAVLVLLAIVGLGWSGTMLASGRLPTDLDDLAETVLRGETFRTEDLEALAPRIAAVEADTLPRPAALRGAVVITLHQAETAMRDGRRSAMDERLATLGRLLERALATMPTDPYLWLSLFWYRNTVEGYTPENLPLLLRSYDLGPAEGWIAVRRIRLALAVFPQLSPDLQERVPQEFALLVNSRFPEMPAVLTGAGWAVRDRLVPRLAGVSEESRKGFARSLDAMGYAIDLPGRAPREDRPWTR</sequence>
<reference evidence="1" key="2">
    <citation type="submission" date="2023-02" db="EMBL/GenBank/DDBJ databases">
        <authorList>
            <person name="Rayyan A."/>
            <person name="Meyer T."/>
            <person name="Kyndt J.A."/>
        </authorList>
    </citation>
    <scope>NUCLEOTIDE SEQUENCE</scope>
    <source>
        <strain evidence="1">DSM 9987</strain>
    </source>
</reference>
<keyword evidence="2" id="KW-1185">Reference proteome</keyword>
<name>A0ABT5JAK5_RHOTP</name>
<dbReference type="EMBL" id="JAQQLI010000019">
    <property type="protein sequence ID" value="MDC7786718.1"/>
    <property type="molecule type" value="Genomic_DNA"/>
</dbReference>
<evidence type="ECO:0000313" key="2">
    <source>
        <dbReference type="Proteomes" id="UP001165652"/>
    </source>
</evidence>
<organism evidence="1 2">
    <name type="scientific">Rhodoplanes tepidamans</name>
    <name type="common">Rhodoplanes cryptolactis</name>
    <dbReference type="NCBI Taxonomy" id="200616"/>
    <lineage>
        <taxon>Bacteria</taxon>
        <taxon>Pseudomonadati</taxon>
        <taxon>Pseudomonadota</taxon>
        <taxon>Alphaproteobacteria</taxon>
        <taxon>Hyphomicrobiales</taxon>
        <taxon>Nitrobacteraceae</taxon>
        <taxon>Rhodoplanes</taxon>
    </lineage>
</organism>
<gene>
    <name evidence="1" type="ORF">PQJ73_13570</name>
</gene>
<reference evidence="1" key="1">
    <citation type="journal article" date="2023" name="Microbiol Resour">
        <title>Genome Sequences of Rhodoplanes serenus and Two Thermotolerant Strains, Rhodoplanes tepidamans and 'Rhodoplanes cryptolactis,' Further Refine the Genus.</title>
        <authorList>
            <person name="Rayyan A.A."/>
            <person name="Kyndt J.A."/>
        </authorList>
    </citation>
    <scope>NUCLEOTIDE SEQUENCE</scope>
    <source>
        <strain evidence="1">DSM 9987</strain>
    </source>
</reference>
<comment type="caution">
    <text evidence="1">The sequence shown here is derived from an EMBL/GenBank/DDBJ whole genome shotgun (WGS) entry which is preliminary data.</text>
</comment>